<protein>
    <recommendedName>
        <fullName evidence="3 4">Phosphatase NudJ</fullName>
        <ecNumber evidence="4">3.6.1.-</ecNumber>
    </recommendedName>
</protein>
<organism evidence="6 7">
    <name type="scientific">Caballeronia calidae</name>
    <dbReference type="NCBI Taxonomy" id="1777139"/>
    <lineage>
        <taxon>Bacteria</taxon>
        <taxon>Pseudomonadati</taxon>
        <taxon>Pseudomonadota</taxon>
        <taxon>Betaproteobacteria</taxon>
        <taxon>Burkholderiales</taxon>
        <taxon>Burkholderiaceae</taxon>
        <taxon>Caballeronia</taxon>
    </lineage>
</organism>
<dbReference type="SUPFAM" id="SSF55811">
    <property type="entry name" value="Nudix"/>
    <property type="match status" value="1"/>
</dbReference>
<keyword evidence="4" id="KW-0378">Hydrolase</keyword>
<accession>A0A158B4F2</accession>
<dbReference type="PANTHER" id="PTHR43222">
    <property type="entry name" value="NUDIX HYDROLASE 23"/>
    <property type="match status" value="1"/>
</dbReference>
<name>A0A158B4F2_9BURK</name>
<dbReference type="GO" id="GO:0004787">
    <property type="term" value="F:thiamine diphosphate phosphatase activity"/>
    <property type="evidence" value="ECO:0007669"/>
    <property type="project" value="InterPro"/>
</dbReference>
<dbReference type="AlphaFoldDB" id="A0A158B4F2"/>
<proteinExistence type="inferred from homology"/>
<dbReference type="EC" id="3.6.1.-" evidence="4"/>
<dbReference type="InterPro" id="IPR015797">
    <property type="entry name" value="NUDIX_hydrolase-like_dom_sf"/>
</dbReference>
<dbReference type="Proteomes" id="UP000071859">
    <property type="component" value="Unassembled WGS sequence"/>
</dbReference>
<gene>
    <name evidence="4" type="primary">nudJ</name>
    <name evidence="6" type="ORF">AWB78_02269</name>
</gene>
<keyword evidence="4" id="KW-0460">Magnesium</keyword>
<dbReference type="CDD" id="cd03675">
    <property type="entry name" value="NUDIX_Hydrolase"/>
    <property type="match status" value="1"/>
</dbReference>
<evidence type="ECO:0000256" key="4">
    <source>
        <dbReference type="RuleBase" id="RU364043"/>
    </source>
</evidence>
<dbReference type="Gene3D" id="3.90.79.10">
    <property type="entry name" value="Nucleoside Triphosphate Pyrophosphohydrolase"/>
    <property type="match status" value="1"/>
</dbReference>
<dbReference type="Pfam" id="PF00293">
    <property type="entry name" value="NUDIX"/>
    <property type="match status" value="1"/>
</dbReference>
<comment type="caution">
    <text evidence="6">The sequence shown here is derived from an EMBL/GenBank/DDBJ whole genome shotgun (WGS) entry which is preliminary data.</text>
</comment>
<dbReference type="InterPro" id="IPR000086">
    <property type="entry name" value="NUDIX_hydrolase_dom"/>
</dbReference>
<comment type="similarity">
    <text evidence="1 4">Belongs to the Nudix hydrolase family. NudJ subfamily.</text>
</comment>
<sequence length="209" mass="23388">MLELTAIATVTEDCARKNPIRHSFRFAHTRRLPLGRVRGICAGTVKYLTMKSDTWAPHVTVAAIVEREGRFLVIEEHTSAGLRINQPAGHLEAGETLVEAVIRETLEETAHRFEPEALVGAYMTHFARPGRDVTYLRFTFCGKSAGEETGRSLDDGIVRAMWLTADELRASAQRHRTPLVMKCVEDYLSGRRVPLDFIHTHSVAPVVRA</sequence>
<dbReference type="GO" id="GO:0017111">
    <property type="term" value="F:ribonucleoside triphosphate phosphatase activity"/>
    <property type="evidence" value="ECO:0007669"/>
    <property type="project" value="InterPro"/>
</dbReference>
<dbReference type="InterPro" id="IPR033713">
    <property type="entry name" value="NudJ"/>
</dbReference>
<comment type="subunit">
    <text evidence="2 4">Monomer.</text>
</comment>
<dbReference type="GO" id="GO:0017110">
    <property type="term" value="F:nucleoside diphosphate phosphatase activity"/>
    <property type="evidence" value="ECO:0007669"/>
    <property type="project" value="InterPro"/>
</dbReference>
<evidence type="ECO:0000256" key="1">
    <source>
        <dbReference type="ARBA" id="ARBA00007608"/>
    </source>
</evidence>
<evidence type="ECO:0000259" key="5">
    <source>
        <dbReference type="PROSITE" id="PS51462"/>
    </source>
</evidence>
<reference evidence="6" key="1">
    <citation type="submission" date="2016-01" db="EMBL/GenBank/DDBJ databases">
        <authorList>
            <person name="Peeters C."/>
        </authorList>
    </citation>
    <scope>NUCLEOTIDE SEQUENCE</scope>
    <source>
        <strain evidence="6">LMG 29321</strain>
    </source>
</reference>
<evidence type="ECO:0000256" key="2">
    <source>
        <dbReference type="ARBA" id="ARBA00011245"/>
    </source>
</evidence>
<keyword evidence="7" id="KW-1185">Reference proteome</keyword>
<dbReference type="EMBL" id="FCOX02000009">
    <property type="protein sequence ID" value="SAK64894.1"/>
    <property type="molecule type" value="Genomic_DNA"/>
</dbReference>
<evidence type="ECO:0000313" key="7">
    <source>
        <dbReference type="Proteomes" id="UP000071859"/>
    </source>
</evidence>
<dbReference type="PROSITE" id="PS51462">
    <property type="entry name" value="NUDIX"/>
    <property type="match status" value="1"/>
</dbReference>
<feature type="domain" description="Nudix hydrolase" evidence="5">
    <location>
        <begin position="56"/>
        <end position="185"/>
    </location>
</feature>
<evidence type="ECO:0000256" key="3">
    <source>
        <dbReference type="ARBA" id="ARBA00015552"/>
    </source>
</evidence>
<dbReference type="PANTHER" id="PTHR43222:SF11">
    <property type="entry name" value="PHOSPHATASE NUDJ"/>
    <property type="match status" value="1"/>
</dbReference>
<comment type="cofactor">
    <cofactor evidence="4">
        <name>Mg(2+)</name>
        <dbReference type="ChEBI" id="CHEBI:18420"/>
    </cofactor>
</comment>
<evidence type="ECO:0000313" key="6">
    <source>
        <dbReference type="EMBL" id="SAK64894.1"/>
    </source>
</evidence>